<proteinExistence type="predicted"/>
<accession>A0ABD1XKA2</accession>
<dbReference type="EMBL" id="JBHFFA010000008">
    <property type="protein sequence ID" value="KAL2607963.1"/>
    <property type="molecule type" value="Genomic_DNA"/>
</dbReference>
<reference evidence="2 3" key="1">
    <citation type="submission" date="2024-09" db="EMBL/GenBank/DDBJ databases">
        <title>Chromosome-scale assembly of Riccia fluitans.</title>
        <authorList>
            <person name="Paukszto L."/>
            <person name="Sawicki J."/>
            <person name="Karawczyk K."/>
            <person name="Piernik-Szablinska J."/>
            <person name="Szczecinska M."/>
            <person name="Mazdziarz M."/>
        </authorList>
    </citation>
    <scope>NUCLEOTIDE SEQUENCE [LARGE SCALE GENOMIC DNA]</scope>
    <source>
        <strain evidence="2">Rf_01</strain>
        <tissue evidence="2">Aerial parts of the thallus</tissue>
    </source>
</reference>
<feature type="region of interest" description="Disordered" evidence="1">
    <location>
        <begin position="1"/>
        <end position="119"/>
    </location>
</feature>
<evidence type="ECO:0000313" key="2">
    <source>
        <dbReference type="EMBL" id="KAL2607963.1"/>
    </source>
</evidence>
<organism evidence="2 3">
    <name type="scientific">Riccia fluitans</name>
    <dbReference type="NCBI Taxonomy" id="41844"/>
    <lineage>
        <taxon>Eukaryota</taxon>
        <taxon>Viridiplantae</taxon>
        <taxon>Streptophyta</taxon>
        <taxon>Embryophyta</taxon>
        <taxon>Marchantiophyta</taxon>
        <taxon>Marchantiopsida</taxon>
        <taxon>Marchantiidae</taxon>
        <taxon>Marchantiales</taxon>
        <taxon>Ricciaceae</taxon>
        <taxon>Riccia</taxon>
    </lineage>
</organism>
<dbReference type="AlphaFoldDB" id="A0ABD1XKA2"/>
<gene>
    <name evidence="2" type="ORF">R1flu_026536</name>
</gene>
<evidence type="ECO:0000256" key="1">
    <source>
        <dbReference type="SAM" id="MobiDB-lite"/>
    </source>
</evidence>
<evidence type="ECO:0000313" key="3">
    <source>
        <dbReference type="Proteomes" id="UP001605036"/>
    </source>
</evidence>
<keyword evidence="3" id="KW-1185">Reference proteome</keyword>
<name>A0ABD1XKA2_9MARC</name>
<comment type="caution">
    <text evidence="2">The sequence shown here is derived from an EMBL/GenBank/DDBJ whole genome shotgun (WGS) entry which is preliminary data.</text>
</comment>
<dbReference type="Proteomes" id="UP001605036">
    <property type="component" value="Unassembled WGS sequence"/>
</dbReference>
<feature type="compositionally biased region" description="Basic residues" evidence="1">
    <location>
        <begin position="33"/>
        <end position="54"/>
    </location>
</feature>
<sequence length="282" mass="31962">MAPHLVEDSLVELGGRGYGGGSNLLHTSESLKDKKRRKKKLSEKKGAHDRRRPRVKEDHSGSGSLGEDAGQCERKRRGKENDPQDSARPLTATDEVAQEELTSHIENPPTPPHSPVVSTSEEQFVRNLRKAHAIVPLMRGFEKIKKDVLNIMWRSAARYDKGRIVELERVENEIMAAAAAFLAGLAGRRTHTWQCELLKFNNMACKDPDNCWRRKFGEKVKKGRDTNDWTDFLREYETNVIFILSKWSVFIKNGSKAFPAHCSEIINFYVVAGSFFVTTGHM</sequence>
<protein>
    <submittedName>
        <fullName evidence="2">Uncharacterized protein</fullName>
    </submittedName>
</protein>